<dbReference type="Gene3D" id="2.160.10.10">
    <property type="entry name" value="Hexapeptide repeat proteins"/>
    <property type="match status" value="1"/>
</dbReference>
<comment type="caution">
    <text evidence="1">The sequence shown here is derived from an EMBL/GenBank/DDBJ whole genome shotgun (WGS) entry which is preliminary data.</text>
</comment>
<dbReference type="InterPro" id="IPR050179">
    <property type="entry name" value="Trans_hexapeptide_repeat"/>
</dbReference>
<accession>A0ABS4WI72</accession>
<proteinExistence type="predicted"/>
<dbReference type="RefSeq" id="WP_209910188.1">
    <property type="nucleotide sequence ID" value="NZ_BAAAMI010000023.1"/>
</dbReference>
<dbReference type="InterPro" id="IPR011004">
    <property type="entry name" value="Trimer_LpxA-like_sf"/>
</dbReference>
<gene>
    <name evidence="1" type="ORF">JOF46_003824</name>
</gene>
<organism evidence="1 2">
    <name type="scientific">Paeniglutamicibacter psychrophenolicus</name>
    <dbReference type="NCBI Taxonomy" id="257454"/>
    <lineage>
        <taxon>Bacteria</taxon>
        <taxon>Bacillati</taxon>
        <taxon>Actinomycetota</taxon>
        <taxon>Actinomycetes</taxon>
        <taxon>Micrococcales</taxon>
        <taxon>Micrococcaceae</taxon>
        <taxon>Paeniglutamicibacter</taxon>
    </lineage>
</organism>
<dbReference type="EMBL" id="JAGIOE010000001">
    <property type="protein sequence ID" value="MBP2375912.1"/>
    <property type="molecule type" value="Genomic_DNA"/>
</dbReference>
<dbReference type="InterPro" id="IPR001451">
    <property type="entry name" value="Hexapep"/>
</dbReference>
<dbReference type="Pfam" id="PF14602">
    <property type="entry name" value="Hexapep_2"/>
    <property type="match status" value="2"/>
</dbReference>
<dbReference type="Proteomes" id="UP000766570">
    <property type="component" value="Unassembled WGS sequence"/>
</dbReference>
<evidence type="ECO:0000313" key="1">
    <source>
        <dbReference type="EMBL" id="MBP2375912.1"/>
    </source>
</evidence>
<protein>
    <submittedName>
        <fullName evidence="1">Acetyltransferase-like isoleucine patch superfamily enzyme</fullName>
    </submittedName>
</protein>
<dbReference type="SUPFAM" id="SSF51161">
    <property type="entry name" value="Trimeric LpxA-like enzymes"/>
    <property type="match status" value="1"/>
</dbReference>
<dbReference type="PANTHER" id="PTHR43300">
    <property type="entry name" value="ACETYLTRANSFERASE"/>
    <property type="match status" value="1"/>
</dbReference>
<keyword evidence="2" id="KW-1185">Reference proteome</keyword>
<evidence type="ECO:0000313" key="2">
    <source>
        <dbReference type="Proteomes" id="UP000766570"/>
    </source>
</evidence>
<reference evidence="1 2" key="1">
    <citation type="submission" date="2021-03" db="EMBL/GenBank/DDBJ databases">
        <title>Sequencing the genomes of 1000 actinobacteria strains.</title>
        <authorList>
            <person name="Klenk H.-P."/>
        </authorList>
    </citation>
    <scope>NUCLEOTIDE SEQUENCE [LARGE SCALE GENOMIC DNA]</scope>
    <source>
        <strain evidence="1 2">DSM 15454</strain>
    </source>
</reference>
<dbReference type="CDD" id="cd03358">
    <property type="entry name" value="LbH_WxcM_N_like"/>
    <property type="match status" value="1"/>
</dbReference>
<name>A0ABS4WI72_9MICC</name>
<sequence length="194" mass="20163">MIHVEPSADVASDASLGAGTNIWHLAQVRENAVLGVECNVGRGAYIGPGVRLGDRCKIQNYALVYEPAVLADGVFIGPAVVLTNDLFPRAINPDGSLKSGDDWDMVGVSIETGASIGARAVCIAPLRIGKWATIAAGAVVTKDVPDYAIVAGVPAKRVGWVGEAGHPLALADGHWTCPVTNARYLESDGRLQPA</sequence>
<dbReference type="PANTHER" id="PTHR43300:SF4">
    <property type="entry name" value="ACYL-[ACYL-CARRIER-PROTEIN]--UDP-N-ACETYLGLUCOSAMINE O-ACYLTRANSFERASE"/>
    <property type="match status" value="1"/>
</dbReference>